<dbReference type="HOGENOM" id="CLU_000445_20_10_4"/>
<dbReference type="Proteomes" id="UP000008291">
    <property type="component" value="Chromosome"/>
</dbReference>
<dbReference type="InterPro" id="IPR036890">
    <property type="entry name" value="HATPase_C_sf"/>
</dbReference>
<feature type="domain" description="HAMP" evidence="18">
    <location>
        <begin position="207"/>
        <end position="259"/>
    </location>
</feature>
<dbReference type="Gene3D" id="3.30.565.10">
    <property type="entry name" value="Histidine kinase-like ATPase, C-terminal domain"/>
    <property type="match status" value="1"/>
</dbReference>
<evidence type="ECO:0000256" key="7">
    <source>
        <dbReference type="ARBA" id="ARBA00022692"/>
    </source>
</evidence>
<keyword evidence="4 14" id="KW-0997">Cell inner membrane</keyword>
<dbReference type="InterPro" id="IPR029016">
    <property type="entry name" value="GAF-like_dom_sf"/>
</dbReference>
<dbReference type="PANTHER" id="PTHR24421">
    <property type="entry name" value="NITRATE/NITRITE SENSOR PROTEIN NARX-RELATED"/>
    <property type="match status" value="1"/>
</dbReference>
<dbReference type="GO" id="GO:0000155">
    <property type="term" value="F:phosphorelay sensor kinase activity"/>
    <property type="evidence" value="ECO:0007669"/>
    <property type="project" value="UniProtKB-UniRule"/>
</dbReference>
<feature type="transmembrane region" description="Helical" evidence="16">
    <location>
        <begin position="25"/>
        <end position="42"/>
    </location>
</feature>
<evidence type="ECO:0000256" key="1">
    <source>
        <dbReference type="ARBA" id="ARBA00000085"/>
    </source>
</evidence>
<keyword evidence="12 14" id="KW-0902">Two-component regulatory system</keyword>
<dbReference type="GO" id="GO:0046983">
    <property type="term" value="F:protein dimerization activity"/>
    <property type="evidence" value="ECO:0007669"/>
    <property type="project" value="UniProtKB-UniRule"/>
</dbReference>
<dbReference type="GO" id="GO:0005886">
    <property type="term" value="C:plasma membrane"/>
    <property type="evidence" value="ECO:0007669"/>
    <property type="project" value="UniProtKB-SubCell"/>
</dbReference>
<reference evidence="19 20" key="1">
    <citation type="journal article" date="2006" name="J. Bacteriol.">
        <title>The genome sequence of the obligately chemolithoautotrophic, facultatively anaerobic bacterium Thiobacillus denitrificans.</title>
        <authorList>
            <person name="Beller H.R."/>
            <person name="Chain P.S."/>
            <person name="Letain T.E."/>
            <person name="Chakicherla A."/>
            <person name="Larimer F.W."/>
            <person name="Richardson P.M."/>
            <person name="Coleman M.A."/>
            <person name="Wood A.P."/>
            <person name="Kelly D.P."/>
        </authorList>
    </citation>
    <scope>NUCLEOTIDE SEQUENCE [LARGE SCALE GENOMIC DNA]</scope>
    <source>
        <strain evidence="19 20">ATCC 25259</strain>
    </source>
</reference>
<evidence type="ECO:0000256" key="14">
    <source>
        <dbReference type="PIRNR" id="PIRNR003167"/>
    </source>
</evidence>
<keyword evidence="6 14" id="KW-0808">Transferase</keyword>
<evidence type="ECO:0000256" key="5">
    <source>
        <dbReference type="ARBA" id="ARBA00022553"/>
    </source>
</evidence>
<evidence type="ECO:0000256" key="4">
    <source>
        <dbReference type="ARBA" id="ARBA00022519"/>
    </source>
</evidence>
<dbReference type="Gene3D" id="3.30.450.40">
    <property type="match status" value="1"/>
</dbReference>
<evidence type="ECO:0000256" key="8">
    <source>
        <dbReference type="ARBA" id="ARBA00022741"/>
    </source>
</evidence>
<evidence type="ECO:0000256" key="9">
    <source>
        <dbReference type="ARBA" id="ARBA00022777"/>
    </source>
</evidence>
<proteinExistence type="predicted"/>
<feature type="transmembrane region" description="Helical" evidence="16">
    <location>
        <begin position="185"/>
        <end position="205"/>
    </location>
</feature>
<keyword evidence="5" id="KW-0597">Phosphoprotein</keyword>
<feature type="coiled-coil region" evidence="15">
    <location>
        <begin position="251"/>
        <end position="278"/>
    </location>
</feature>
<dbReference type="Gene3D" id="1.20.120.960">
    <property type="entry name" value="Histidine kinase NarX, sensor domain"/>
    <property type="match status" value="1"/>
</dbReference>
<organism evidence="19 20">
    <name type="scientific">Thiobacillus denitrificans (strain ATCC 25259 / T1)</name>
    <dbReference type="NCBI Taxonomy" id="292415"/>
    <lineage>
        <taxon>Bacteria</taxon>
        <taxon>Pseudomonadati</taxon>
        <taxon>Pseudomonadota</taxon>
        <taxon>Betaproteobacteria</taxon>
        <taxon>Nitrosomonadales</taxon>
        <taxon>Thiobacillaceae</taxon>
        <taxon>Thiobacillus</taxon>
    </lineage>
</organism>
<dbReference type="InterPro" id="IPR029095">
    <property type="entry name" value="NarX-like_N"/>
</dbReference>
<feature type="domain" description="Histidine kinase" evidence="17">
    <location>
        <begin position="434"/>
        <end position="630"/>
    </location>
</feature>
<dbReference type="Gene3D" id="1.10.8.500">
    <property type="entry name" value="HAMP domain in histidine kinase"/>
    <property type="match status" value="1"/>
</dbReference>
<keyword evidence="11 16" id="KW-1133">Transmembrane helix</keyword>
<dbReference type="InterPro" id="IPR016380">
    <property type="entry name" value="Sig_transdc_His_kin_NarX/NarQ"/>
</dbReference>
<dbReference type="InterPro" id="IPR050482">
    <property type="entry name" value="Sensor_HK_TwoCompSys"/>
</dbReference>
<dbReference type="KEGG" id="tbd:Tbd_1400"/>
<evidence type="ECO:0000313" key="20">
    <source>
        <dbReference type="Proteomes" id="UP000008291"/>
    </source>
</evidence>
<evidence type="ECO:0000256" key="6">
    <source>
        <dbReference type="ARBA" id="ARBA00022679"/>
    </source>
</evidence>
<accession>Q3SJ17</accession>
<evidence type="ECO:0000259" key="17">
    <source>
        <dbReference type="PROSITE" id="PS50109"/>
    </source>
</evidence>
<keyword evidence="8 14" id="KW-0547">Nucleotide-binding</keyword>
<dbReference type="InterPro" id="IPR003660">
    <property type="entry name" value="HAMP_dom"/>
</dbReference>
<dbReference type="PROSITE" id="PS50885">
    <property type="entry name" value="HAMP"/>
    <property type="match status" value="1"/>
</dbReference>
<evidence type="ECO:0000256" key="10">
    <source>
        <dbReference type="ARBA" id="ARBA00022840"/>
    </source>
</evidence>
<dbReference type="AlphaFoldDB" id="Q3SJ17"/>
<dbReference type="InterPro" id="IPR042295">
    <property type="entry name" value="NarX-like_N_sf"/>
</dbReference>
<dbReference type="SUPFAM" id="SSF158472">
    <property type="entry name" value="HAMP domain-like"/>
    <property type="match status" value="1"/>
</dbReference>
<dbReference type="PANTHER" id="PTHR24421:SF10">
    <property type="entry name" value="NITRATE_NITRITE SENSOR PROTEIN NARQ"/>
    <property type="match status" value="1"/>
</dbReference>
<dbReference type="InterPro" id="IPR005467">
    <property type="entry name" value="His_kinase_dom"/>
</dbReference>
<dbReference type="Pfam" id="PF00672">
    <property type="entry name" value="HAMP"/>
    <property type="match status" value="1"/>
</dbReference>
<dbReference type="PROSITE" id="PS50109">
    <property type="entry name" value="HIS_KIN"/>
    <property type="match status" value="1"/>
</dbReference>
<protein>
    <recommendedName>
        <fullName evidence="14">Sensor protein</fullName>
        <ecNumber evidence="14">2.7.13.3</ecNumber>
    </recommendedName>
</protein>
<evidence type="ECO:0000256" key="11">
    <source>
        <dbReference type="ARBA" id="ARBA00022989"/>
    </source>
</evidence>
<keyword evidence="7 16" id="KW-0812">Transmembrane</keyword>
<dbReference type="Gene3D" id="1.20.5.1930">
    <property type="match status" value="1"/>
</dbReference>
<sequence length="644" mass="69552">MGPCRQGAREKAVIRSGRTKLENSLLMRLGGMFVAITVLAVTSMSTSWMVAETIQGSGEAINLAGSLRMQSWRMAAIYQRLQSDGATEDAEDLGEAIARFEADLKAAPILAVLPSDETTPLWHVYRQVENDWRTVVKPGLQVTPAAGRPARGSVLDDIPAFVAHINDLVKQIEDAAEAKILVMRVILGAAVIATMLVVALAIYLVNNILVYPLRGLLGLADQIGQGNLAVRNDLTGEDEIGRLGQAFNHMAEDLSMLYQNLEARVEEKTAELTIANRSLELLYHSIARLYNGPIAPRTYEILLKDLENVLGLGHGLACLVEGDGATRGRVIASTLPPLPEGADPCSVMSCAECLARPALAVHPLGDGRRVLSLPLNDTEQLYGVLQLEMPPGKELVQWQSQLLEALSRHIGIAIGTARRTEQSRRLSLLDERAALARDLHDSLAQSLAYMKIQVSRLKPLVEGSGAGSEAGDVLAELREGLNSAYRQLRELLTTFRLRIEGEGLGAALQTTVTEFSNRGGIPITLVVHLAGCKLTPNEEIHALQIVREALSNVLNHAQARQAEVSVSCNSDGSVSATVTDDGIGIHGTARAHHYGMTIMEERAKNLGGRLSVENLAARGTRVALHFVPSTRREDNGTIHPIQPS</sequence>
<dbReference type="InterPro" id="IPR003594">
    <property type="entry name" value="HATPase_dom"/>
</dbReference>
<dbReference type="SUPFAM" id="SSF55781">
    <property type="entry name" value="GAF domain-like"/>
    <property type="match status" value="1"/>
</dbReference>
<dbReference type="InterPro" id="IPR011712">
    <property type="entry name" value="Sig_transdc_His_kin_sub3_dim/P"/>
</dbReference>
<evidence type="ECO:0000256" key="15">
    <source>
        <dbReference type="SAM" id="Coils"/>
    </source>
</evidence>
<comment type="subcellular location">
    <subcellularLocation>
        <location evidence="2">Cell inner membrane</location>
        <topology evidence="2">Multi-pass membrane protein</topology>
    </subcellularLocation>
</comment>
<evidence type="ECO:0000256" key="3">
    <source>
        <dbReference type="ARBA" id="ARBA00022475"/>
    </source>
</evidence>
<evidence type="ECO:0000313" key="19">
    <source>
        <dbReference type="EMBL" id="AAZ97353.1"/>
    </source>
</evidence>
<keyword evidence="20" id="KW-1185">Reference proteome</keyword>
<evidence type="ECO:0000259" key="18">
    <source>
        <dbReference type="PROSITE" id="PS50885"/>
    </source>
</evidence>
<evidence type="ECO:0000256" key="12">
    <source>
        <dbReference type="ARBA" id="ARBA00023012"/>
    </source>
</evidence>
<dbReference type="CDD" id="cd16917">
    <property type="entry name" value="HATPase_UhpB-NarQ-NarX-like"/>
    <property type="match status" value="1"/>
</dbReference>
<comment type="catalytic activity">
    <reaction evidence="1 14">
        <text>ATP + protein L-histidine = ADP + protein N-phospho-L-histidine.</text>
        <dbReference type="EC" id="2.7.13.3"/>
    </reaction>
</comment>
<dbReference type="Pfam" id="PF07730">
    <property type="entry name" value="HisKA_3"/>
    <property type="match status" value="1"/>
</dbReference>
<dbReference type="SUPFAM" id="SSF55874">
    <property type="entry name" value="ATPase domain of HSP90 chaperone/DNA topoisomerase II/histidine kinase"/>
    <property type="match status" value="1"/>
</dbReference>
<dbReference type="EC" id="2.7.13.3" evidence="14"/>
<name>Q3SJ17_THIDA</name>
<keyword evidence="10 14" id="KW-0067">ATP-binding</keyword>
<dbReference type="EMBL" id="CP000116">
    <property type="protein sequence ID" value="AAZ97353.1"/>
    <property type="molecule type" value="Genomic_DNA"/>
</dbReference>
<dbReference type="PIRSF" id="PIRSF003167">
    <property type="entry name" value="STHK_NarX/NarQ"/>
    <property type="match status" value="1"/>
</dbReference>
<dbReference type="Pfam" id="PF13675">
    <property type="entry name" value="PilJ"/>
    <property type="match status" value="1"/>
</dbReference>
<dbReference type="Pfam" id="PF02518">
    <property type="entry name" value="HATPase_c"/>
    <property type="match status" value="1"/>
</dbReference>
<gene>
    <name evidence="19" type="ordered locus">Tbd_1400</name>
</gene>
<dbReference type="SMART" id="SM00387">
    <property type="entry name" value="HATPase_c"/>
    <property type="match status" value="1"/>
</dbReference>
<keyword evidence="9 14" id="KW-0418">Kinase</keyword>
<keyword evidence="15" id="KW-0175">Coiled coil</keyword>
<dbReference type="STRING" id="292415.Tbd_1400"/>
<evidence type="ECO:0000256" key="16">
    <source>
        <dbReference type="SAM" id="Phobius"/>
    </source>
</evidence>
<dbReference type="SMART" id="SM00304">
    <property type="entry name" value="HAMP"/>
    <property type="match status" value="1"/>
</dbReference>
<dbReference type="eggNOG" id="COG3850">
    <property type="taxonomic scope" value="Bacteria"/>
</dbReference>
<keyword evidence="13 14" id="KW-0472">Membrane</keyword>
<evidence type="ECO:0000256" key="2">
    <source>
        <dbReference type="ARBA" id="ARBA00004429"/>
    </source>
</evidence>
<dbReference type="GO" id="GO:0005524">
    <property type="term" value="F:ATP binding"/>
    <property type="evidence" value="ECO:0007669"/>
    <property type="project" value="UniProtKB-UniRule"/>
</dbReference>
<keyword evidence="3 14" id="KW-1003">Cell membrane</keyword>
<dbReference type="CDD" id="cd19408">
    <property type="entry name" value="NarX_NarQ_sensor"/>
    <property type="match status" value="1"/>
</dbReference>
<dbReference type="CDD" id="cd06225">
    <property type="entry name" value="HAMP"/>
    <property type="match status" value="1"/>
</dbReference>
<evidence type="ECO:0000256" key="13">
    <source>
        <dbReference type="ARBA" id="ARBA00023136"/>
    </source>
</evidence>